<dbReference type="PANTHER" id="PTHR21053">
    <property type="entry name" value="TRANSCRIPTION ELONGATION FACTOR, MITOCHONDRIAL"/>
    <property type="match status" value="1"/>
</dbReference>
<evidence type="ECO:0000256" key="1">
    <source>
        <dbReference type="SAM" id="MobiDB-lite"/>
    </source>
</evidence>
<dbReference type="GO" id="GO:0030337">
    <property type="term" value="F:DNA polymerase processivity factor activity"/>
    <property type="evidence" value="ECO:0007669"/>
    <property type="project" value="TreeGrafter"/>
</dbReference>
<sequence length="359" mass="40506">MSVVKFWCRFSFSAQASWPRLVRSLCQEASKEGESLTDNSPRIQREETLSQKKDTSDLVSRSASDEDPTKIIQLINTVSERDLAAIKHVSSNVAASIVSHRESSGPFAEVRDLLKVPGIGRQTLQRICREILKPSLHVNIGNNQGPTTEGDQFGVAASRIESLKDIVAVDIGLKHLSWVYMTRDRQVWQWRVKDIVGIKAGKWDPPTYHKMITNAIAEMPKPDLYVLEHQSYTNANKGTFQMLLYQRTLQSMLYTALNHNRDDIGTPRAISVPQTQVGRHFGLQVRGTRMSGRDIVATLLRDGMERGESDDDLPARMSWEDAETFQAATKHEKEHLANCLLLAIAFYDQTVDKIESRES</sequence>
<feature type="compositionally biased region" description="Basic and acidic residues" evidence="1">
    <location>
        <begin position="43"/>
        <end position="56"/>
    </location>
</feature>
<dbReference type="Proteomes" id="UP000694845">
    <property type="component" value="Unplaced"/>
</dbReference>
<dbReference type="InterPro" id="IPR039150">
    <property type="entry name" value="TEFM"/>
</dbReference>
<dbReference type="InterPro" id="IPR010994">
    <property type="entry name" value="RuvA_2-like"/>
</dbReference>
<reference evidence="3" key="1">
    <citation type="submission" date="2025-08" db="UniProtKB">
        <authorList>
            <consortium name="RefSeq"/>
        </authorList>
    </citation>
    <scope>IDENTIFICATION</scope>
</reference>
<dbReference type="PANTHER" id="PTHR21053:SF2">
    <property type="entry name" value="TRANSCRIPTION ELONGATION FACTOR, MITOCHONDRIAL"/>
    <property type="match status" value="1"/>
</dbReference>
<evidence type="ECO:0000313" key="2">
    <source>
        <dbReference type="Proteomes" id="UP000694845"/>
    </source>
</evidence>
<dbReference type="KEGG" id="aplc:110980352"/>
<name>A0A8B7YHC6_ACAPL</name>
<evidence type="ECO:0000313" key="3">
    <source>
        <dbReference type="RefSeq" id="XP_022092649.1"/>
    </source>
</evidence>
<keyword evidence="2" id="KW-1185">Reference proteome</keyword>
<dbReference type="Gene3D" id="1.10.150.280">
    <property type="entry name" value="AF1531-like domain"/>
    <property type="match status" value="1"/>
</dbReference>
<protein>
    <submittedName>
        <fullName evidence="3">Transcription elongation factor, mitochondrial-like isoform X1</fullName>
    </submittedName>
</protein>
<dbReference type="GO" id="GO:0006392">
    <property type="term" value="P:transcription elongation by mitochondrial RNA polymerase"/>
    <property type="evidence" value="ECO:0007669"/>
    <property type="project" value="InterPro"/>
</dbReference>
<gene>
    <name evidence="3" type="primary">LOC110980352</name>
</gene>
<feature type="region of interest" description="Disordered" evidence="1">
    <location>
        <begin position="33"/>
        <end position="64"/>
    </location>
</feature>
<organism evidence="2 3">
    <name type="scientific">Acanthaster planci</name>
    <name type="common">Crown-of-thorns starfish</name>
    <dbReference type="NCBI Taxonomy" id="133434"/>
    <lineage>
        <taxon>Eukaryota</taxon>
        <taxon>Metazoa</taxon>
        <taxon>Echinodermata</taxon>
        <taxon>Eleutherozoa</taxon>
        <taxon>Asterozoa</taxon>
        <taxon>Asteroidea</taxon>
        <taxon>Valvatacea</taxon>
        <taxon>Valvatida</taxon>
        <taxon>Acanthasteridae</taxon>
        <taxon>Acanthaster</taxon>
    </lineage>
</organism>
<dbReference type="GO" id="GO:0042645">
    <property type="term" value="C:mitochondrial nucleoid"/>
    <property type="evidence" value="ECO:0007669"/>
    <property type="project" value="TreeGrafter"/>
</dbReference>
<dbReference type="GeneID" id="110980352"/>
<dbReference type="OrthoDB" id="5949570at2759"/>
<accession>A0A8B7YHC6</accession>
<dbReference type="SUPFAM" id="SSF53098">
    <property type="entry name" value="Ribonuclease H-like"/>
    <property type="match status" value="1"/>
</dbReference>
<proteinExistence type="predicted"/>
<dbReference type="Pfam" id="PF12836">
    <property type="entry name" value="HHH_3"/>
    <property type="match status" value="1"/>
</dbReference>
<dbReference type="AlphaFoldDB" id="A0A8B7YHC6"/>
<dbReference type="InterPro" id="IPR012337">
    <property type="entry name" value="RNaseH-like_sf"/>
</dbReference>
<dbReference type="RefSeq" id="XP_022092649.1">
    <property type="nucleotide sequence ID" value="XM_022236957.1"/>
</dbReference>
<dbReference type="SUPFAM" id="SSF47781">
    <property type="entry name" value="RuvA domain 2-like"/>
    <property type="match status" value="1"/>
</dbReference>